<organism evidence="3 4">
    <name type="scientific">Mastigocoleus testarum BC008</name>
    <dbReference type="NCBI Taxonomy" id="371196"/>
    <lineage>
        <taxon>Bacteria</taxon>
        <taxon>Bacillati</taxon>
        <taxon>Cyanobacteriota</taxon>
        <taxon>Cyanophyceae</taxon>
        <taxon>Nostocales</taxon>
        <taxon>Hapalosiphonaceae</taxon>
        <taxon>Mastigocoleus</taxon>
    </lineage>
</organism>
<gene>
    <name evidence="3" type="ORF">BC008_02795</name>
</gene>
<evidence type="ECO:0000313" key="4">
    <source>
        <dbReference type="Proteomes" id="UP000053372"/>
    </source>
</evidence>
<dbReference type="InterPro" id="IPR002508">
    <property type="entry name" value="MurNAc-LAA_cat"/>
</dbReference>
<dbReference type="RefSeq" id="WP_027844901.1">
    <property type="nucleotide sequence ID" value="NZ_LMTZ01000037.1"/>
</dbReference>
<keyword evidence="1" id="KW-0378">Hydrolase</keyword>
<protein>
    <recommendedName>
        <fullName evidence="2">MurNAc-LAA domain-containing protein</fullName>
    </recommendedName>
</protein>
<dbReference type="OrthoDB" id="9763643at2"/>
<dbReference type="PANTHER" id="PTHR30404">
    <property type="entry name" value="N-ACETYLMURAMOYL-L-ALANINE AMIDASE"/>
    <property type="match status" value="1"/>
</dbReference>
<dbReference type="EMBL" id="LMTZ01000037">
    <property type="protein sequence ID" value="KST69011.1"/>
    <property type="molecule type" value="Genomic_DNA"/>
</dbReference>
<dbReference type="GO" id="GO:0008745">
    <property type="term" value="F:N-acetylmuramoyl-L-alanine amidase activity"/>
    <property type="evidence" value="ECO:0007669"/>
    <property type="project" value="InterPro"/>
</dbReference>
<comment type="caution">
    <text evidence="3">The sequence shown here is derived from an EMBL/GenBank/DDBJ whole genome shotgun (WGS) entry which is preliminary data.</text>
</comment>
<proteinExistence type="predicted"/>
<evidence type="ECO:0000313" key="3">
    <source>
        <dbReference type="EMBL" id="KST69011.1"/>
    </source>
</evidence>
<dbReference type="CDD" id="cd02696">
    <property type="entry name" value="MurNAc-LAA"/>
    <property type="match status" value="1"/>
</dbReference>
<dbReference type="AlphaFoldDB" id="A0A0V7ZWL6"/>
<dbReference type="Pfam" id="PF01520">
    <property type="entry name" value="Amidase_3"/>
    <property type="match status" value="1"/>
</dbReference>
<evidence type="ECO:0000259" key="2">
    <source>
        <dbReference type="SMART" id="SM00646"/>
    </source>
</evidence>
<dbReference type="GO" id="GO:0030288">
    <property type="term" value="C:outer membrane-bounded periplasmic space"/>
    <property type="evidence" value="ECO:0007669"/>
    <property type="project" value="TreeGrafter"/>
</dbReference>
<evidence type="ECO:0000256" key="1">
    <source>
        <dbReference type="ARBA" id="ARBA00022801"/>
    </source>
</evidence>
<reference evidence="3 4" key="1">
    <citation type="journal article" date="2015" name="Genome Announc.">
        <title>Draft Genome of the Euendolithic (true boring) Cyanobacterium Mastigocoleus testarum strain BC008.</title>
        <authorList>
            <person name="Guida B.S."/>
            <person name="Garcia-Pichel F."/>
        </authorList>
    </citation>
    <scope>NUCLEOTIDE SEQUENCE [LARGE SCALE GENOMIC DNA]</scope>
    <source>
        <strain evidence="3 4">BC008</strain>
    </source>
</reference>
<dbReference type="Gene3D" id="3.40.630.40">
    <property type="entry name" value="Zn-dependent exopeptidases"/>
    <property type="match status" value="1"/>
</dbReference>
<dbReference type="SUPFAM" id="SSF53187">
    <property type="entry name" value="Zn-dependent exopeptidases"/>
    <property type="match status" value="1"/>
</dbReference>
<dbReference type="InterPro" id="IPR050695">
    <property type="entry name" value="N-acetylmuramoyl_amidase_3"/>
</dbReference>
<dbReference type="GO" id="GO:0009253">
    <property type="term" value="P:peptidoglycan catabolic process"/>
    <property type="evidence" value="ECO:0007669"/>
    <property type="project" value="InterPro"/>
</dbReference>
<keyword evidence="4" id="KW-1185">Reference proteome</keyword>
<accession>A0A0V7ZWL6</accession>
<dbReference type="SMART" id="SM00646">
    <property type="entry name" value="Ami_3"/>
    <property type="match status" value="1"/>
</dbReference>
<sequence>MLFAIDLGHNCPPDTGAISNNYSEDVLVKEVGTRVIELLQKRGHKTIVVTPQNSSSVSNSLRQRVNKANSSGADIFVSIHFNAFSSPNVRGSEVFAFKPGGKASALAQSVLTQILKLGFTGRGVKYSGFFVLKNTLMPAILIECCFITSPKDMQIFNADKMAIAIVNGLVGEGVRKDITGKLRINVATYAKPNSEQSEDLEPGLLHFLQPGDYPAKLIGEEESHLVVELINRELGVRDIHYFYSGHSQFLEA</sequence>
<name>A0A0V7ZWL6_9CYAN</name>
<dbReference type="Proteomes" id="UP000053372">
    <property type="component" value="Unassembled WGS sequence"/>
</dbReference>
<feature type="domain" description="MurNAc-LAA" evidence="2">
    <location>
        <begin position="65"/>
        <end position="170"/>
    </location>
</feature>
<dbReference type="PANTHER" id="PTHR30404:SF0">
    <property type="entry name" value="N-ACETYLMURAMOYL-L-ALANINE AMIDASE AMIC"/>
    <property type="match status" value="1"/>
</dbReference>